<accession>A0A5E7RF50</accession>
<feature type="transmembrane region" description="Helical" evidence="1">
    <location>
        <begin position="137"/>
        <end position="168"/>
    </location>
</feature>
<keyword evidence="1" id="KW-1133">Transmembrane helix</keyword>
<keyword evidence="1" id="KW-0812">Transmembrane</keyword>
<feature type="transmembrane region" description="Helical" evidence="1">
    <location>
        <begin position="228"/>
        <end position="250"/>
    </location>
</feature>
<feature type="transmembrane region" description="Helical" evidence="1">
    <location>
        <begin position="38"/>
        <end position="56"/>
    </location>
</feature>
<name>A0A5E7RF50_PSEFL</name>
<evidence type="ECO:0000313" key="3">
    <source>
        <dbReference type="Proteomes" id="UP000326611"/>
    </source>
</evidence>
<feature type="transmembrane region" description="Helical" evidence="1">
    <location>
        <begin position="68"/>
        <end position="87"/>
    </location>
</feature>
<dbReference type="Proteomes" id="UP000326611">
    <property type="component" value="Unassembled WGS sequence"/>
</dbReference>
<reference evidence="2 3" key="1">
    <citation type="submission" date="2019-09" db="EMBL/GenBank/DDBJ databases">
        <authorList>
            <person name="Chandra G."/>
            <person name="Truman W A."/>
        </authorList>
    </citation>
    <scope>NUCLEOTIDE SEQUENCE [LARGE SCALE GENOMIC DNA]</scope>
    <source>
        <strain evidence="2">PS918</strain>
    </source>
</reference>
<dbReference type="AlphaFoldDB" id="A0A5E7RF50"/>
<dbReference type="EMBL" id="CABVIY010000002">
    <property type="protein sequence ID" value="VVP72160.1"/>
    <property type="molecule type" value="Genomic_DNA"/>
</dbReference>
<feature type="transmembrane region" description="Helical" evidence="1">
    <location>
        <begin position="290"/>
        <end position="311"/>
    </location>
</feature>
<feature type="transmembrane region" description="Helical" evidence="1">
    <location>
        <begin position="180"/>
        <end position="202"/>
    </location>
</feature>
<feature type="transmembrane region" description="Helical" evidence="1">
    <location>
        <begin position="323"/>
        <end position="343"/>
    </location>
</feature>
<protein>
    <submittedName>
        <fullName evidence="2">Uncharacterized protein</fullName>
    </submittedName>
</protein>
<evidence type="ECO:0000256" key="1">
    <source>
        <dbReference type="SAM" id="Phobius"/>
    </source>
</evidence>
<feature type="transmembrane region" description="Helical" evidence="1">
    <location>
        <begin position="259"/>
        <end position="278"/>
    </location>
</feature>
<organism evidence="2 3">
    <name type="scientific">Pseudomonas fluorescens</name>
    <dbReference type="NCBI Taxonomy" id="294"/>
    <lineage>
        <taxon>Bacteria</taxon>
        <taxon>Pseudomonadati</taxon>
        <taxon>Pseudomonadota</taxon>
        <taxon>Gammaproteobacteria</taxon>
        <taxon>Pseudomonadales</taxon>
        <taxon>Pseudomonadaceae</taxon>
        <taxon>Pseudomonas</taxon>
    </lineage>
</organism>
<sequence>MAHLKWAAEMEEQKVLLLPHPLYHFLVMLIKNLFSFDYAKSSVVIVVAAIYGLSILNYRILARYINPILAVLLSVCMLLITPLQAVYPLDKHLYFGYVGITTYHSPTMLLLKPLSLLAFCYALKAATTTEERDLPNAFIFALSLFFCGISKPNFLIIILPAFVLFLLLIGRVRPVLTNGYVYGAFFLPIFLVLGLQFFHAYYYQSLSLGTGNEESHIAFLPFESMQHYSGFLVEKFFLSVVFPLLVFLCYPKEYFKNRAVLLSGICCFGGIILTYLFAETGYRLYAGNFWWSGQIGMYLVFLFTLVFLLENMSQCCLGFFGKLKYTVCMILFFAHVGCGVFFYRQELLFPYMQYW</sequence>
<evidence type="ECO:0000313" key="2">
    <source>
        <dbReference type="EMBL" id="VVP72160.1"/>
    </source>
</evidence>
<proteinExistence type="predicted"/>
<keyword evidence="1" id="KW-0472">Membrane</keyword>
<gene>
    <name evidence="2" type="ORF">PS918_01355</name>
</gene>